<dbReference type="Gene3D" id="3.90.1150.10">
    <property type="entry name" value="Aspartate Aminotransferase, domain 1"/>
    <property type="match status" value="1"/>
</dbReference>
<keyword evidence="4 11" id="KW-0032">Aminotransferase</keyword>
<dbReference type="GO" id="GO:0042802">
    <property type="term" value="F:identical protein binding"/>
    <property type="evidence" value="ECO:0007669"/>
    <property type="project" value="TreeGrafter"/>
</dbReference>
<dbReference type="CDD" id="cd00610">
    <property type="entry name" value="OAT_like"/>
    <property type="match status" value="1"/>
</dbReference>
<dbReference type="InterPro" id="IPR005814">
    <property type="entry name" value="Aminotrans_3"/>
</dbReference>
<keyword evidence="5" id="KW-0641">Proline biosynthesis</keyword>
<protein>
    <recommendedName>
        <fullName evidence="3">ornithine aminotransferase</fullName>
        <ecNumber evidence="3">2.6.1.13</ecNumber>
    </recommendedName>
    <alternativeName>
        <fullName evidence="8">Ornithine--oxo-acid aminotransferase</fullName>
    </alternativeName>
</protein>
<reference evidence="12" key="1">
    <citation type="submission" date="2016-08" db="EMBL/GenBank/DDBJ databases">
        <authorList>
            <person name="Seilhamer J.J."/>
        </authorList>
    </citation>
    <scope>NUCLEOTIDE SEQUENCE [LARGE SCALE GENOMIC DNA]</scope>
    <source>
        <strain evidence="12">UTMC102</strain>
    </source>
</reference>
<dbReference type="Proteomes" id="UP000189004">
    <property type="component" value="Unassembled WGS sequence"/>
</dbReference>
<reference evidence="13" key="2">
    <citation type="submission" date="2016-08" db="EMBL/GenBank/DDBJ databases">
        <authorList>
            <person name="Tokovenko B."/>
            <person name="Kalinowski J."/>
        </authorList>
    </citation>
    <scope>NUCLEOTIDE SEQUENCE [LARGE SCALE GENOMIC DNA]</scope>
    <source>
        <strain evidence="13">UTMC102</strain>
    </source>
</reference>
<dbReference type="InterPro" id="IPR050103">
    <property type="entry name" value="Class-III_PLP-dep_AT"/>
</dbReference>
<keyword evidence="5" id="KW-0028">Amino-acid biosynthesis</keyword>
<dbReference type="SUPFAM" id="SSF53383">
    <property type="entry name" value="PLP-dependent transferases"/>
    <property type="match status" value="1"/>
</dbReference>
<dbReference type="FunFam" id="3.40.640.10:FF:000011">
    <property type="entry name" value="Ornithine aminotransferase"/>
    <property type="match status" value="1"/>
</dbReference>
<dbReference type="AlphaFoldDB" id="A0A1V3BXD0"/>
<evidence type="ECO:0000313" key="13">
    <source>
        <dbReference type="Proteomes" id="UP000189004"/>
    </source>
</evidence>
<keyword evidence="13" id="KW-1185">Reference proteome</keyword>
<dbReference type="InterPro" id="IPR015422">
    <property type="entry name" value="PyrdxlP-dep_Trfase_small"/>
</dbReference>
<dbReference type="EMBL" id="JACCHL010000001">
    <property type="protein sequence ID" value="NYH54070.1"/>
    <property type="molecule type" value="Genomic_DNA"/>
</dbReference>
<evidence type="ECO:0000313" key="12">
    <source>
        <dbReference type="EMBL" id="OOC52909.1"/>
    </source>
</evidence>
<evidence type="ECO:0000256" key="6">
    <source>
        <dbReference type="ARBA" id="ARBA00022679"/>
    </source>
</evidence>
<evidence type="ECO:0000313" key="11">
    <source>
        <dbReference type="EMBL" id="NYH54070.1"/>
    </source>
</evidence>
<dbReference type="Gene3D" id="3.40.640.10">
    <property type="entry name" value="Type I PLP-dependent aspartate aminotransferase-like (Major domain)"/>
    <property type="match status" value="1"/>
</dbReference>
<evidence type="ECO:0000256" key="5">
    <source>
        <dbReference type="ARBA" id="ARBA00022650"/>
    </source>
</evidence>
<dbReference type="PIRSF" id="PIRSF000521">
    <property type="entry name" value="Transaminase_4ab_Lys_Orn"/>
    <property type="match status" value="1"/>
</dbReference>
<gene>
    <name evidence="11" type="ORF">HNR06_003659</name>
    <name evidence="12" type="ORF">NOSIN_02990</name>
</gene>
<feature type="region of interest" description="Disordered" evidence="10">
    <location>
        <begin position="1"/>
        <end position="22"/>
    </location>
</feature>
<dbReference type="PROSITE" id="PS00600">
    <property type="entry name" value="AA_TRANSFER_CLASS_3"/>
    <property type="match status" value="1"/>
</dbReference>
<dbReference type="GO" id="GO:0055129">
    <property type="term" value="P:L-proline biosynthetic process"/>
    <property type="evidence" value="ECO:0007669"/>
    <property type="project" value="UniProtKB-UniPathway"/>
</dbReference>
<organism evidence="12 13">
    <name type="scientific">Nocardiopsis sinuspersici</name>
    <dbReference type="NCBI Taxonomy" id="501010"/>
    <lineage>
        <taxon>Bacteria</taxon>
        <taxon>Bacillati</taxon>
        <taxon>Actinomycetota</taxon>
        <taxon>Actinomycetes</taxon>
        <taxon>Streptosporangiales</taxon>
        <taxon>Nocardiopsidaceae</taxon>
        <taxon>Nocardiopsis</taxon>
    </lineage>
</organism>
<dbReference type="PANTHER" id="PTHR11986:SF18">
    <property type="entry name" value="ORNITHINE AMINOTRANSFERASE, MITOCHONDRIAL"/>
    <property type="match status" value="1"/>
</dbReference>
<name>A0A1V3BXD0_9ACTN</name>
<dbReference type="Proteomes" id="UP000584931">
    <property type="component" value="Unassembled WGS sequence"/>
</dbReference>
<reference evidence="11 14" key="3">
    <citation type="submission" date="2020-07" db="EMBL/GenBank/DDBJ databases">
        <title>Sequencing the genomes of 1000 actinobacteria strains.</title>
        <authorList>
            <person name="Klenk H.-P."/>
        </authorList>
    </citation>
    <scope>NUCLEOTIDE SEQUENCE [LARGE SCALE GENOMIC DNA]</scope>
    <source>
        <strain evidence="11 14">DSM 45278</strain>
    </source>
</reference>
<evidence type="ECO:0000256" key="7">
    <source>
        <dbReference type="ARBA" id="ARBA00022898"/>
    </source>
</evidence>
<keyword evidence="7 9" id="KW-0663">Pyridoxal phosphate</keyword>
<evidence type="ECO:0000256" key="4">
    <source>
        <dbReference type="ARBA" id="ARBA00022576"/>
    </source>
</evidence>
<dbReference type="NCBIfam" id="TIGR01885">
    <property type="entry name" value="Orn_aminotrans"/>
    <property type="match status" value="1"/>
</dbReference>
<dbReference type="InterPro" id="IPR015421">
    <property type="entry name" value="PyrdxlP-dep_Trfase_major"/>
</dbReference>
<proteinExistence type="inferred from homology"/>
<dbReference type="GO" id="GO:0004587">
    <property type="term" value="F:ornithine aminotransferase activity"/>
    <property type="evidence" value="ECO:0007669"/>
    <property type="project" value="UniProtKB-EC"/>
</dbReference>
<dbReference type="OrthoDB" id="3204291at2"/>
<evidence type="ECO:0000256" key="1">
    <source>
        <dbReference type="ARBA" id="ARBA00001933"/>
    </source>
</evidence>
<evidence type="ECO:0000313" key="14">
    <source>
        <dbReference type="Proteomes" id="UP000584931"/>
    </source>
</evidence>
<comment type="pathway">
    <text evidence="2">Amino-acid biosynthesis; L-proline biosynthesis; L-glutamate 5-semialdehyde from L-ornithine: step 1/1.</text>
</comment>
<sequence length="424" mass="45266">MGSTQNLGQRYSAGDPGGEELSSTDHIALARARSAHNYSPLPVVIAEGQGAWVTDVEGRRYLDCLAGYSAMNFGHRNPDLLEAAHRQLDRVTLTSRAFYNDQFGPWVSALADMVGKEKVLPMNTGAEAVETGIKVARKWAYEVKGVPENEATIVVAGANFHGRTTTIISFSSDPEARTGFGPYTPGFRTVPYGDAAAIEEAIDHTTAAVLIEPVQGEAGVVVPPQDFLPRVREVCDRERVLFIADEVQSGLGRTGTVRACEHSGVVPDAYLFGKALGGGVLPVSAMVADEDVLGVIRPGQHGSTFGGNPLAGAVGRTVVRMLTEGPYLENARRLGEVLGRRLKEFVGDGVVSARSIGLWAGVDVDPSLASGKELCRRLAEHGVLVKDTHGSTVRMSPPLVISEEDLNWGLDRFAEVIGELRAGR</sequence>
<dbReference type="STRING" id="501010.NOSIN_02990"/>
<dbReference type="EC" id="2.6.1.13" evidence="3"/>
<dbReference type="InterPro" id="IPR015424">
    <property type="entry name" value="PyrdxlP-dep_Trfase"/>
</dbReference>
<dbReference type="RefSeq" id="WP_077689259.1">
    <property type="nucleotide sequence ID" value="NZ_JACCHL010000001.1"/>
</dbReference>
<dbReference type="PANTHER" id="PTHR11986">
    <property type="entry name" value="AMINOTRANSFERASE CLASS III"/>
    <property type="match status" value="1"/>
</dbReference>
<evidence type="ECO:0000256" key="2">
    <source>
        <dbReference type="ARBA" id="ARBA00004998"/>
    </source>
</evidence>
<comment type="similarity">
    <text evidence="9">Belongs to the class-III pyridoxal-phosphate-dependent aminotransferase family.</text>
</comment>
<evidence type="ECO:0000256" key="3">
    <source>
        <dbReference type="ARBA" id="ARBA00012924"/>
    </source>
</evidence>
<accession>A0A7Y9XG98</accession>
<keyword evidence="6 11" id="KW-0808">Transferase</keyword>
<comment type="cofactor">
    <cofactor evidence="1">
        <name>pyridoxal 5'-phosphate</name>
        <dbReference type="ChEBI" id="CHEBI:597326"/>
    </cofactor>
</comment>
<evidence type="ECO:0000256" key="9">
    <source>
        <dbReference type="RuleBase" id="RU003560"/>
    </source>
</evidence>
<dbReference type="Pfam" id="PF00202">
    <property type="entry name" value="Aminotran_3"/>
    <property type="match status" value="1"/>
</dbReference>
<dbReference type="InterPro" id="IPR049704">
    <property type="entry name" value="Aminotrans_3_PPA_site"/>
</dbReference>
<comment type="caution">
    <text evidence="12">The sequence shown here is derived from an EMBL/GenBank/DDBJ whole genome shotgun (WGS) entry which is preliminary data.</text>
</comment>
<evidence type="ECO:0000256" key="8">
    <source>
        <dbReference type="ARBA" id="ARBA00030587"/>
    </source>
</evidence>
<accession>A0A1V3BXD0</accession>
<dbReference type="GO" id="GO:0030170">
    <property type="term" value="F:pyridoxal phosphate binding"/>
    <property type="evidence" value="ECO:0007669"/>
    <property type="project" value="InterPro"/>
</dbReference>
<dbReference type="InterPro" id="IPR010164">
    <property type="entry name" value="Orn_aminotrans"/>
</dbReference>
<evidence type="ECO:0000256" key="10">
    <source>
        <dbReference type="SAM" id="MobiDB-lite"/>
    </source>
</evidence>
<dbReference type="EMBL" id="MCOK01000001">
    <property type="protein sequence ID" value="OOC52909.1"/>
    <property type="molecule type" value="Genomic_DNA"/>
</dbReference>
<dbReference type="UniPathway" id="UPA00098">
    <property type="reaction ID" value="UER00358"/>
</dbReference>